<proteinExistence type="predicted"/>
<dbReference type="AlphaFoldDB" id="A0A7J7GIK1"/>
<evidence type="ECO:0000313" key="2">
    <source>
        <dbReference type="EMBL" id="KAF5940297.1"/>
    </source>
</evidence>
<sequence>MKRQRNNTGGNGPAVATKRKAKREVKKVAEERRGGGECVAVEAEERRDRVDQRPQLWSVADEQMSWGSFWCPSWDMECLGEAYNALYSDVVWDDDIWDLKGIKEVPNQ</sequence>
<comment type="caution">
    <text evidence="2">The sequence shown here is derived from an EMBL/GenBank/DDBJ whole genome shotgun (WGS) entry which is preliminary data.</text>
</comment>
<evidence type="ECO:0000313" key="3">
    <source>
        <dbReference type="Proteomes" id="UP000593564"/>
    </source>
</evidence>
<protein>
    <submittedName>
        <fullName evidence="2">Uncharacterized protein</fullName>
    </submittedName>
</protein>
<organism evidence="2 3">
    <name type="scientific">Camellia sinensis</name>
    <name type="common">Tea plant</name>
    <name type="synonym">Thea sinensis</name>
    <dbReference type="NCBI Taxonomy" id="4442"/>
    <lineage>
        <taxon>Eukaryota</taxon>
        <taxon>Viridiplantae</taxon>
        <taxon>Streptophyta</taxon>
        <taxon>Embryophyta</taxon>
        <taxon>Tracheophyta</taxon>
        <taxon>Spermatophyta</taxon>
        <taxon>Magnoliopsida</taxon>
        <taxon>eudicotyledons</taxon>
        <taxon>Gunneridae</taxon>
        <taxon>Pentapetalae</taxon>
        <taxon>asterids</taxon>
        <taxon>Ericales</taxon>
        <taxon>Theaceae</taxon>
        <taxon>Camellia</taxon>
    </lineage>
</organism>
<dbReference type="OrthoDB" id="1075193at2759"/>
<reference evidence="2 3" key="2">
    <citation type="submission" date="2020-07" db="EMBL/GenBank/DDBJ databases">
        <title>Genome assembly of wild tea tree DASZ reveals pedigree and selection history of tea varieties.</title>
        <authorList>
            <person name="Zhang W."/>
        </authorList>
    </citation>
    <scope>NUCLEOTIDE SEQUENCE [LARGE SCALE GENOMIC DNA]</scope>
    <source>
        <strain evidence="3">cv. G240</strain>
        <tissue evidence="2">Leaf</tissue>
    </source>
</reference>
<dbReference type="Proteomes" id="UP000593564">
    <property type="component" value="Unassembled WGS sequence"/>
</dbReference>
<gene>
    <name evidence="2" type="ORF">HYC85_021464</name>
</gene>
<evidence type="ECO:0000256" key="1">
    <source>
        <dbReference type="SAM" id="MobiDB-lite"/>
    </source>
</evidence>
<feature type="region of interest" description="Disordered" evidence="1">
    <location>
        <begin position="1"/>
        <end position="24"/>
    </location>
</feature>
<reference evidence="3" key="1">
    <citation type="journal article" date="2020" name="Nat. Commun.">
        <title>Genome assembly of wild tea tree DASZ reveals pedigree and selection history of tea varieties.</title>
        <authorList>
            <person name="Zhang W."/>
            <person name="Zhang Y."/>
            <person name="Qiu H."/>
            <person name="Guo Y."/>
            <person name="Wan H."/>
            <person name="Zhang X."/>
            <person name="Scossa F."/>
            <person name="Alseekh S."/>
            <person name="Zhang Q."/>
            <person name="Wang P."/>
            <person name="Xu L."/>
            <person name="Schmidt M.H."/>
            <person name="Jia X."/>
            <person name="Li D."/>
            <person name="Zhu A."/>
            <person name="Guo F."/>
            <person name="Chen W."/>
            <person name="Ni D."/>
            <person name="Usadel B."/>
            <person name="Fernie A.R."/>
            <person name="Wen W."/>
        </authorList>
    </citation>
    <scope>NUCLEOTIDE SEQUENCE [LARGE SCALE GENOMIC DNA]</scope>
    <source>
        <strain evidence="3">cv. G240</strain>
    </source>
</reference>
<name>A0A7J7GIK1_CAMSI</name>
<dbReference type="EMBL" id="JACBKZ010000010">
    <property type="protein sequence ID" value="KAF5940297.1"/>
    <property type="molecule type" value="Genomic_DNA"/>
</dbReference>
<accession>A0A7J7GIK1</accession>
<keyword evidence="3" id="KW-1185">Reference proteome</keyword>